<evidence type="ECO:0000313" key="2">
    <source>
        <dbReference type="EMBL" id="MBB4882767.1"/>
    </source>
</evidence>
<accession>A0A4Y8X4E1</accession>
<dbReference type="AlphaFoldDB" id="A0A4Y8X4E1"/>
<evidence type="ECO:0000313" key="3">
    <source>
        <dbReference type="Proteomes" id="UP000560081"/>
    </source>
</evidence>
<sequence>MNEKQSEPDLSLRAQRRKPTPAPQTPAPGAVIPAAPATASDPAGGYAPLARRGAPTVALNVRVPEAIRDAVRREAATNPATPSQAAVIEALVRAHLMP</sequence>
<name>A0A4Y8X4E1_9MICC</name>
<dbReference type="RefSeq" id="WP_135027725.1">
    <property type="nucleotide sequence ID" value="NZ_BMLA01000001.1"/>
</dbReference>
<protein>
    <submittedName>
        <fullName evidence="2">Uncharacterized protein</fullName>
    </submittedName>
</protein>
<proteinExistence type="predicted"/>
<feature type="region of interest" description="Disordered" evidence="1">
    <location>
        <begin position="1"/>
        <end position="47"/>
    </location>
</feature>
<reference evidence="2 3" key="1">
    <citation type="submission" date="2020-08" db="EMBL/GenBank/DDBJ databases">
        <title>Sequencing the genomes of 1000 actinobacteria strains.</title>
        <authorList>
            <person name="Klenk H.-P."/>
        </authorList>
    </citation>
    <scope>NUCLEOTIDE SEQUENCE [LARGE SCALE GENOMIC DNA]</scope>
    <source>
        <strain evidence="2 3">DSM 19079</strain>
    </source>
</reference>
<feature type="compositionally biased region" description="Low complexity" evidence="1">
    <location>
        <begin position="27"/>
        <end position="39"/>
    </location>
</feature>
<keyword evidence="3" id="KW-1185">Reference proteome</keyword>
<dbReference type="EMBL" id="JACHMC010000001">
    <property type="protein sequence ID" value="MBB4882767.1"/>
    <property type="molecule type" value="Genomic_DNA"/>
</dbReference>
<organism evidence="2 3">
    <name type="scientific">Micrococcus flavus</name>
    <dbReference type="NCBI Taxonomy" id="384602"/>
    <lineage>
        <taxon>Bacteria</taxon>
        <taxon>Bacillati</taxon>
        <taxon>Actinomycetota</taxon>
        <taxon>Actinomycetes</taxon>
        <taxon>Micrococcales</taxon>
        <taxon>Micrococcaceae</taxon>
        <taxon>Micrococcus</taxon>
    </lineage>
</organism>
<dbReference type="Proteomes" id="UP000560081">
    <property type="component" value="Unassembled WGS sequence"/>
</dbReference>
<evidence type="ECO:0000256" key="1">
    <source>
        <dbReference type="SAM" id="MobiDB-lite"/>
    </source>
</evidence>
<comment type="caution">
    <text evidence="2">The sequence shown here is derived from an EMBL/GenBank/DDBJ whole genome shotgun (WGS) entry which is preliminary data.</text>
</comment>
<gene>
    <name evidence="2" type="ORF">BJ976_001118</name>
</gene>